<dbReference type="AlphaFoldDB" id="A0A4W5QCB0"/>
<evidence type="ECO:0000256" key="10">
    <source>
        <dbReference type="ARBA" id="ARBA00025374"/>
    </source>
</evidence>
<keyword evidence="8" id="KW-0238">DNA-binding</keyword>
<dbReference type="Proteomes" id="UP000314982">
    <property type="component" value="Unassembled WGS sequence"/>
</dbReference>
<keyword evidence="13" id="KW-0812">Transmembrane</keyword>
<dbReference type="Gene3D" id="1.20.58.190">
    <property type="entry name" value="Translin, domain 1"/>
    <property type="match status" value="1"/>
</dbReference>
<evidence type="ECO:0000313" key="14">
    <source>
        <dbReference type="Ensembl" id="ENSHHUP00000070094.1"/>
    </source>
</evidence>
<dbReference type="GO" id="GO:0003723">
    <property type="term" value="F:RNA binding"/>
    <property type="evidence" value="ECO:0007669"/>
    <property type="project" value="UniProtKB-KW"/>
</dbReference>
<evidence type="ECO:0000313" key="15">
    <source>
        <dbReference type="Proteomes" id="UP000314982"/>
    </source>
</evidence>
<keyword evidence="15" id="KW-1185">Reference proteome</keyword>
<dbReference type="GO" id="GO:0005737">
    <property type="term" value="C:cytoplasm"/>
    <property type="evidence" value="ECO:0007669"/>
    <property type="project" value="UniProtKB-SubCell"/>
</dbReference>
<proteinExistence type="inferred from homology"/>
<dbReference type="Ensembl" id="ENSHHUT00000072426.1">
    <property type="protein sequence ID" value="ENSHHUP00000070094.1"/>
    <property type="gene ID" value="ENSHHUG00000041242.1"/>
</dbReference>
<keyword evidence="9" id="KW-0539">Nucleus</keyword>
<evidence type="ECO:0000256" key="13">
    <source>
        <dbReference type="SAM" id="Phobius"/>
    </source>
</evidence>
<reference evidence="14" key="3">
    <citation type="submission" date="2025-09" db="UniProtKB">
        <authorList>
            <consortium name="Ensembl"/>
        </authorList>
    </citation>
    <scope>IDENTIFICATION</scope>
</reference>
<accession>A0A4W5QCB0</accession>
<dbReference type="GO" id="GO:0043565">
    <property type="term" value="F:sequence-specific DNA binding"/>
    <property type="evidence" value="ECO:0007669"/>
    <property type="project" value="InterPro"/>
</dbReference>
<evidence type="ECO:0000256" key="4">
    <source>
        <dbReference type="ARBA" id="ARBA00011685"/>
    </source>
</evidence>
<dbReference type="InterPro" id="IPR016068">
    <property type="entry name" value="Translin_N"/>
</dbReference>
<evidence type="ECO:0000256" key="5">
    <source>
        <dbReference type="ARBA" id="ARBA00022196"/>
    </source>
</evidence>
<feature type="transmembrane region" description="Helical" evidence="13">
    <location>
        <begin position="90"/>
        <end position="112"/>
    </location>
</feature>
<dbReference type="GO" id="GO:0003697">
    <property type="term" value="F:single-stranded DNA binding"/>
    <property type="evidence" value="ECO:0007669"/>
    <property type="project" value="InterPro"/>
</dbReference>
<protein>
    <recommendedName>
        <fullName evidence="5">Translin</fullName>
    </recommendedName>
    <alternativeName>
        <fullName evidence="12">Component 3 of promoter of RISC</fullName>
    </alternativeName>
</protein>
<evidence type="ECO:0000256" key="7">
    <source>
        <dbReference type="ARBA" id="ARBA00022884"/>
    </source>
</evidence>
<keyword evidence="13" id="KW-1133">Transmembrane helix</keyword>
<evidence type="ECO:0000256" key="12">
    <source>
        <dbReference type="ARBA" id="ARBA00030513"/>
    </source>
</evidence>
<evidence type="ECO:0000256" key="9">
    <source>
        <dbReference type="ARBA" id="ARBA00023242"/>
    </source>
</evidence>
<feature type="transmembrane region" description="Helical" evidence="13">
    <location>
        <begin position="41"/>
        <end position="58"/>
    </location>
</feature>
<dbReference type="GO" id="GO:0005634">
    <property type="term" value="C:nucleus"/>
    <property type="evidence" value="ECO:0007669"/>
    <property type="project" value="UniProtKB-SubCell"/>
</dbReference>
<dbReference type="GO" id="GO:0016070">
    <property type="term" value="P:RNA metabolic process"/>
    <property type="evidence" value="ECO:0007669"/>
    <property type="project" value="InterPro"/>
</dbReference>
<evidence type="ECO:0000256" key="3">
    <source>
        <dbReference type="ARBA" id="ARBA00005902"/>
    </source>
</evidence>
<dbReference type="CDD" id="cd14819">
    <property type="entry name" value="Translin"/>
    <property type="match status" value="1"/>
</dbReference>
<comment type="subcellular location">
    <subcellularLocation>
        <location evidence="2">Cytoplasm</location>
    </subcellularLocation>
    <subcellularLocation>
        <location evidence="1">Nucleus</location>
    </subcellularLocation>
</comment>
<dbReference type="InterPro" id="IPR002848">
    <property type="entry name" value="Translin_fam"/>
</dbReference>
<dbReference type="PANTHER" id="PTHR10741">
    <property type="entry name" value="TRANSLIN AND TRANSLIN ASSOCIATED PROTEIN X"/>
    <property type="match status" value="1"/>
</dbReference>
<dbReference type="STRING" id="62062.ENSHHUP00000070094"/>
<evidence type="ECO:0000256" key="8">
    <source>
        <dbReference type="ARBA" id="ARBA00023125"/>
    </source>
</evidence>
<dbReference type="InterPro" id="IPR036081">
    <property type="entry name" value="Translin_sf"/>
</dbReference>
<keyword evidence="6" id="KW-0963">Cytoplasm</keyword>
<comment type="function">
    <text evidence="11">Exhibits both single-stranded and double-stranded endoribonuclease activity. May act as an activator of RNA-induced silencing complex (RISC) by facilitating endonucleolytic cleavage of the siRNA passenger strand.</text>
</comment>
<organism evidence="14 15">
    <name type="scientific">Hucho hucho</name>
    <name type="common">huchen</name>
    <dbReference type="NCBI Taxonomy" id="62062"/>
    <lineage>
        <taxon>Eukaryota</taxon>
        <taxon>Metazoa</taxon>
        <taxon>Chordata</taxon>
        <taxon>Craniata</taxon>
        <taxon>Vertebrata</taxon>
        <taxon>Euteleostomi</taxon>
        <taxon>Actinopterygii</taxon>
        <taxon>Neopterygii</taxon>
        <taxon>Teleostei</taxon>
        <taxon>Protacanthopterygii</taxon>
        <taxon>Salmoniformes</taxon>
        <taxon>Salmonidae</taxon>
        <taxon>Salmoninae</taxon>
        <taxon>Hucho</taxon>
    </lineage>
</organism>
<name>A0A4W5QCB0_9TELE</name>
<dbReference type="Pfam" id="PF01997">
    <property type="entry name" value="Translin"/>
    <property type="match status" value="2"/>
</dbReference>
<keyword evidence="7" id="KW-0694">RNA-binding</keyword>
<comment type="similarity">
    <text evidence="3">Belongs to the translin family.</text>
</comment>
<evidence type="ECO:0000256" key="1">
    <source>
        <dbReference type="ARBA" id="ARBA00004123"/>
    </source>
</evidence>
<evidence type="ECO:0000256" key="6">
    <source>
        <dbReference type="ARBA" id="ARBA00022490"/>
    </source>
</evidence>
<dbReference type="GeneTree" id="ENSGT00940000153568"/>
<evidence type="ECO:0000256" key="2">
    <source>
        <dbReference type="ARBA" id="ARBA00004496"/>
    </source>
</evidence>
<dbReference type="InterPro" id="IPR016069">
    <property type="entry name" value="Translin_C"/>
</dbReference>
<dbReference type="Gene3D" id="1.20.58.200">
    <property type="entry name" value="Translin, domain 2"/>
    <property type="match status" value="1"/>
</dbReference>
<dbReference type="InterPro" id="IPR033956">
    <property type="entry name" value="Translin"/>
</dbReference>
<evidence type="ECO:0000256" key="11">
    <source>
        <dbReference type="ARBA" id="ARBA00025410"/>
    </source>
</evidence>
<comment type="function">
    <text evidence="10">DNA-binding protein that specifically recognizes consensus sequences at the breakpoint junctions in chromosomal translocations, mostly involving immunoglobulin (Ig)/T-cell receptor gene segments. Seems to recognize single-stranded DNA ends generated by staggered breaks occurring at recombination hot spots.</text>
</comment>
<comment type="subunit">
    <text evidence="4">Ring-shaped heterooctamer of six TSN and two TSNAX subunits, DNA/RNA binding occurs inside the ring.</text>
</comment>
<reference evidence="15" key="1">
    <citation type="submission" date="2018-06" db="EMBL/GenBank/DDBJ databases">
        <title>Genome assembly of Danube salmon.</title>
        <authorList>
            <person name="Macqueen D.J."/>
            <person name="Gundappa M.K."/>
        </authorList>
    </citation>
    <scope>NUCLEOTIDE SEQUENCE [LARGE SCALE GENOMIC DNA]</scope>
</reference>
<sequence length="162" mass="18658">SQVPSKCAKAKELFCTVRTHLGELKNKFSILHSASRFHEHWRFVLQRLVFLAAFVVYLESASLVTRNEVAQILGIEVVREKGFHLDVEDYLAGVLIMASELTIPFSIIYDYFLDGFRLLNLKNDPLRKRYDGLKYDVKKIEEVVYDLSIRGMTKEQEAGGDK</sequence>
<dbReference type="SUPFAM" id="SSF74784">
    <property type="entry name" value="Translin"/>
    <property type="match status" value="1"/>
</dbReference>
<reference evidence="14" key="2">
    <citation type="submission" date="2025-08" db="UniProtKB">
        <authorList>
            <consortium name="Ensembl"/>
        </authorList>
    </citation>
    <scope>IDENTIFICATION</scope>
</reference>
<keyword evidence="13" id="KW-0472">Membrane</keyword>